<dbReference type="EMBL" id="QUTI01027625">
    <property type="protein sequence ID" value="RLO05106.1"/>
    <property type="molecule type" value="Genomic_DNA"/>
</dbReference>
<feature type="non-terminal residue" evidence="1">
    <location>
        <position position="1"/>
    </location>
</feature>
<reference evidence="1 2" key="1">
    <citation type="journal article" date="2018" name="J. Invertebr. Pathol.">
        <title>New genotyping method for the causative agent of crayfish plague (Aphanomyces astaci) based on whole genome data.</title>
        <authorList>
            <person name="Minardi D."/>
            <person name="Studholme D.J."/>
            <person name="van der Giezen M."/>
            <person name="Pretto T."/>
            <person name="Oidtmann B."/>
        </authorList>
    </citation>
    <scope>NUCLEOTIDE SEQUENCE [LARGE SCALE GENOMIC DNA]</scope>
    <source>
        <strain evidence="1 2">KB13</strain>
    </source>
</reference>
<name>A0A9X8DX09_APHAT</name>
<comment type="caution">
    <text evidence="1">The sequence shown here is derived from an EMBL/GenBank/DDBJ whole genome shotgun (WGS) entry which is preliminary data.</text>
</comment>
<evidence type="ECO:0000313" key="2">
    <source>
        <dbReference type="Proteomes" id="UP000275652"/>
    </source>
</evidence>
<proteinExistence type="predicted"/>
<accession>A0A9X8DX09</accession>
<protein>
    <submittedName>
        <fullName evidence="1">Uncharacterized protein</fullName>
    </submittedName>
</protein>
<dbReference type="Proteomes" id="UP000275652">
    <property type="component" value="Unassembled WGS sequence"/>
</dbReference>
<gene>
    <name evidence="1" type="ORF">DYB28_008332</name>
</gene>
<evidence type="ECO:0000313" key="1">
    <source>
        <dbReference type="EMBL" id="RLO05106.1"/>
    </source>
</evidence>
<sequence length="351" mass="38690">QTLVNGTRQARCDALEGSNGAVYLEALLRNVNAEQWTHSWGDAFNLGFKAELRQTVDGQLWLTRFQTDVHVTPSQEAAYWSDYGISRFSTQWQNFKRIGLVETFEITTPFHVSYSFTLKSSTGAIHIDKSASFKLYWGLANDFVAVRSNVSSIAGHMQTIITADKPLVDLINSVQSVEFMSTWSNSSRHFSAGNIICDYTSSPGAADRTVKGSFTSDGDCSGVKSKVIYASRMQILFAALAWHIQWPHEALDIQFICALNANACVDDLTNTLLWATAVTGNDGDMTLQSAVQDVVVTAGNVSMIQVEAKSRQLLLLTLFGSKSIAYTGWMLLYEWFVGVREVVAFAGDANV</sequence>
<dbReference type="AlphaFoldDB" id="A0A9X8DX09"/>
<organism evidence="1 2">
    <name type="scientific">Aphanomyces astaci</name>
    <name type="common">Crayfish plague agent</name>
    <dbReference type="NCBI Taxonomy" id="112090"/>
    <lineage>
        <taxon>Eukaryota</taxon>
        <taxon>Sar</taxon>
        <taxon>Stramenopiles</taxon>
        <taxon>Oomycota</taxon>
        <taxon>Saprolegniomycetes</taxon>
        <taxon>Saprolegniales</taxon>
        <taxon>Verrucalvaceae</taxon>
        <taxon>Aphanomyces</taxon>
    </lineage>
</organism>